<name>A0A1H6E0C6_9ACTN</name>
<proteinExistence type="predicted"/>
<sequence length="246" mass="27111">MIGPSRNGPFLPISPRRYRSFAPPLRTPSRTLSQEISWLSGTAHPYDCPPLPLFVKILEHPLTCRARKKIIPMPCVIIPLAATRDVHCCGPGSRERRSLALQVAQFFHLCTAATATGLLNCLPNLTGQSGSVMPDTHAVSLGPVGGRDFRSDIRLSDISFREVKQFIAWSRPAVVHQDRRRTSQHIVRVEARHGEVVGDGDRVVIADGRDGGVRALGFAERMQGGAGTLRSIGGWRRSRRGGARWW</sequence>
<dbReference type="AlphaFoldDB" id="A0A1H6E0C6"/>
<evidence type="ECO:0000313" key="1">
    <source>
        <dbReference type="EMBL" id="SEG90573.1"/>
    </source>
</evidence>
<dbReference type="Proteomes" id="UP000236754">
    <property type="component" value="Unassembled WGS sequence"/>
</dbReference>
<dbReference type="EMBL" id="FNVU01000022">
    <property type="protein sequence ID" value="SEG90573.1"/>
    <property type="molecule type" value="Genomic_DNA"/>
</dbReference>
<protein>
    <submittedName>
        <fullName evidence="1">Uncharacterized protein</fullName>
    </submittedName>
</protein>
<evidence type="ECO:0000313" key="2">
    <source>
        <dbReference type="Proteomes" id="UP000236754"/>
    </source>
</evidence>
<reference evidence="1 2" key="1">
    <citation type="submission" date="2016-10" db="EMBL/GenBank/DDBJ databases">
        <authorList>
            <person name="de Groot N.N."/>
        </authorList>
    </citation>
    <scope>NUCLEOTIDE SEQUENCE [LARGE SCALE GENOMIC DNA]</scope>
    <source>
        <strain evidence="1 2">CGMCC 4.2023</strain>
    </source>
</reference>
<organism evidence="1 2">
    <name type="scientific">Actinacidiphila yanglinensis</name>
    <dbReference type="NCBI Taxonomy" id="310779"/>
    <lineage>
        <taxon>Bacteria</taxon>
        <taxon>Bacillati</taxon>
        <taxon>Actinomycetota</taxon>
        <taxon>Actinomycetes</taxon>
        <taxon>Kitasatosporales</taxon>
        <taxon>Streptomycetaceae</taxon>
        <taxon>Actinacidiphila</taxon>
    </lineage>
</organism>
<keyword evidence="2" id="KW-1185">Reference proteome</keyword>
<gene>
    <name evidence="1" type="ORF">SAMN05216223_12217</name>
</gene>
<accession>A0A1H6E0C6</accession>